<dbReference type="PANTHER" id="PTHR42743">
    <property type="entry name" value="AMINO-ACID AMINOTRANSFERASE"/>
    <property type="match status" value="1"/>
</dbReference>
<dbReference type="NCBIfam" id="NF005209">
    <property type="entry name" value="PRK06680.1"/>
    <property type="match status" value="1"/>
</dbReference>
<dbReference type="SUPFAM" id="SSF56752">
    <property type="entry name" value="D-aminoacid aminotransferase-like PLP-dependent enzymes"/>
    <property type="match status" value="1"/>
</dbReference>
<dbReference type="GO" id="GO:0046394">
    <property type="term" value="P:carboxylic acid biosynthetic process"/>
    <property type="evidence" value="ECO:0007669"/>
    <property type="project" value="UniProtKB-ARBA"/>
</dbReference>
<dbReference type="EMBL" id="UOEC01000121">
    <property type="protein sequence ID" value="VAV94817.1"/>
    <property type="molecule type" value="Genomic_DNA"/>
</dbReference>
<gene>
    <name evidence="4" type="ORF">MNBD_ALPHA08-1280</name>
</gene>
<evidence type="ECO:0000313" key="4">
    <source>
        <dbReference type="EMBL" id="VAV94817.1"/>
    </source>
</evidence>
<dbReference type="InterPro" id="IPR001544">
    <property type="entry name" value="Aminotrans_IV"/>
</dbReference>
<evidence type="ECO:0000256" key="3">
    <source>
        <dbReference type="ARBA" id="ARBA00022898"/>
    </source>
</evidence>
<name>A0A3B0RRR6_9ZZZZ</name>
<keyword evidence="4" id="KW-0808">Transferase</keyword>
<accession>A0A3B0RRR6</accession>
<dbReference type="InterPro" id="IPR043131">
    <property type="entry name" value="BCAT-like_N"/>
</dbReference>
<dbReference type="InterPro" id="IPR043132">
    <property type="entry name" value="BCAT-like_C"/>
</dbReference>
<proteinExistence type="inferred from homology"/>
<dbReference type="EC" id="2.6.1.21" evidence="4"/>
<dbReference type="Gene3D" id="3.20.10.10">
    <property type="entry name" value="D-amino Acid Aminotransferase, subunit A, domain 2"/>
    <property type="match status" value="1"/>
</dbReference>
<evidence type="ECO:0000256" key="2">
    <source>
        <dbReference type="ARBA" id="ARBA00009320"/>
    </source>
</evidence>
<reference evidence="4" key="1">
    <citation type="submission" date="2018-06" db="EMBL/GenBank/DDBJ databases">
        <authorList>
            <person name="Zhirakovskaya E."/>
        </authorList>
    </citation>
    <scope>NUCLEOTIDE SEQUENCE</scope>
</reference>
<dbReference type="Pfam" id="PF01063">
    <property type="entry name" value="Aminotran_4"/>
    <property type="match status" value="1"/>
</dbReference>
<keyword evidence="4" id="KW-0032">Aminotransferase</keyword>
<dbReference type="GO" id="GO:0008652">
    <property type="term" value="P:amino acid biosynthetic process"/>
    <property type="evidence" value="ECO:0007669"/>
    <property type="project" value="UniProtKB-ARBA"/>
</dbReference>
<dbReference type="CDD" id="cd01558">
    <property type="entry name" value="D-AAT_like"/>
    <property type="match status" value="1"/>
</dbReference>
<protein>
    <submittedName>
        <fullName evidence="4">D-alanine aminotransferase</fullName>
        <ecNumber evidence="4">2.6.1.21</ecNumber>
    </submittedName>
</protein>
<dbReference type="Gene3D" id="3.30.470.10">
    <property type="match status" value="1"/>
</dbReference>
<dbReference type="GO" id="GO:0047810">
    <property type="term" value="F:D-alanine-2-oxoglutarate aminotransferase activity"/>
    <property type="evidence" value="ECO:0007669"/>
    <property type="project" value="UniProtKB-EC"/>
</dbReference>
<dbReference type="PANTHER" id="PTHR42743:SF11">
    <property type="entry name" value="AMINODEOXYCHORISMATE LYASE"/>
    <property type="match status" value="1"/>
</dbReference>
<dbReference type="AlphaFoldDB" id="A0A3B0RRR6"/>
<comment type="cofactor">
    <cofactor evidence="1">
        <name>pyridoxal 5'-phosphate</name>
        <dbReference type="ChEBI" id="CHEBI:597326"/>
    </cofactor>
</comment>
<organism evidence="4">
    <name type="scientific">hydrothermal vent metagenome</name>
    <dbReference type="NCBI Taxonomy" id="652676"/>
    <lineage>
        <taxon>unclassified sequences</taxon>
        <taxon>metagenomes</taxon>
        <taxon>ecological metagenomes</taxon>
    </lineage>
</organism>
<dbReference type="FunFam" id="3.20.10.10:FF:000002">
    <property type="entry name" value="D-alanine aminotransferase"/>
    <property type="match status" value="1"/>
</dbReference>
<dbReference type="InterPro" id="IPR036038">
    <property type="entry name" value="Aminotransferase-like"/>
</dbReference>
<sequence length="289" mass="32116">MSRTVYLNGEYLPEEEAKVSIFDRGFLFGDGAYEVVPVMDGLMVDVEPFLVRLGNSLSELKIDWPCSKDEYLEMNRQLIARNDLVEGFVYSQVTRGMVPQRSFGFPENTPTTLMAFTQLANHSNNPLAETGIKVVSVEDIRWKRRDIKSIALLAQCLAKQAANEKGGYEGWMVEDGFVTEGTSSSAYIVKDGVLITRPLSNSILAGIRRKILLKLAADHQIRVEERPFTLKEALQADEALMSAASCSVLPVVELDGQRIGDGKPGKVFRQLRALYLENARKNAIIKIAG</sequence>
<dbReference type="InterPro" id="IPR050571">
    <property type="entry name" value="Class-IV_PLP-Dep_Aminotrnsfr"/>
</dbReference>
<comment type="similarity">
    <text evidence="2">Belongs to the class-IV pyridoxal-phosphate-dependent aminotransferase family.</text>
</comment>
<evidence type="ECO:0000256" key="1">
    <source>
        <dbReference type="ARBA" id="ARBA00001933"/>
    </source>
</evidence>
<dbReference type="GO" id="GO:0005829">
    <property type="term" value="C:cytosol"/>
    <property type="evidence" value="ECO:0007669"/>
    <property type="project" value="TreeGrafter"/>
</dbReference>
<keyword evidence="3" id="KW-0663">Pyridoxal phosphate</keyword>